<dbReference type="GO" id="GO:0003924">
    <property type="term" value="F:GTPase activity"/>
    <property type="evidence" value="ECO:0007669"/>
    <property type="project" value="InterPro"/>
</dbReference>
<dbReference type="EMBL" id="ASPP01000815">
    <property type="protein sequence ID" value="ETO36299.1"/>
    <property type="molecule type" value="Genomic_DNA"/>
</dbReference>
<sequence>MEEKTREFVGNHRTLLKIVVLGDSGVGKTALLHQYVDGKFIQTHQATIGADLLTKTVEVDNITVSMQIWDTAGQERYDALGSAYYRGADGCIFVYDITNKSSFEHLNQWRQNFLSNAADEHAPVFKFLLLANKSDLANDGRKVTSEEGERYAQSSGMTFFETSAKNGNNVNQAFVALIRDIASAEEVALYSTEVAERIKMVEQEMDGKNQKPNMNCGC</sequence>
<dbReference type="PROSITE" id="PS51419">
    <property type="entry name" value="RAB"/>
    <property type="match status" value="1"/>
</dbReference>
<evidence type="ECO:0000256" key="5">
    <source>
        <dbReference type="ARBA" id="ARBA00023134"/>
    </source>
</evidence>
<dbReference type="AlphaFoldDB" id="X6PE13"/>
<dbReference type="InterPro" id="IPR027417">
    <property type="entry name" value="P-loop_NTPase"/>
</dbReference>
<dbReference type="PROSITE" id="PS51421">
    <property type="entry name" value="RAS"/>
    <property type="match status" value="1"/>
</dbReference>
<dbReference type="NCBIfam" id="TIGR00231">
    <property type="entry name" value="small_GTP"/>
    <property type="match status" value="1"/>
</dbReference>
<dbReference type="FunFam" id="3.40.50.300:FF:000751">
    <property type="entry name" value="Rab family GTPase, putative"/>
    <property type="match status" value="1"/>
</dbReference>
<evidence type="ECO:0000256" key="8">
    <source>
        <dbReference type="ARBA" id="ARBA00067801"/>
    </source>
</evidence>
<keyword evidence="4" id="KW-0653">Protein transport</keyword>
<proteinExistence type="inferred from homology"/>
<dbReference type="SMART" id="SM00174">
    <property type="entry name" value="RHO"/>
    <property type="match status" value="1"/>
</dbReference>
<dbReference type="InterPro" id="IPR005225">
    <property type="entry name" value="Small_GTP-bd"/>
</dbReference>
<dbReference type="SUPFAM" id="SSF52540">
    <property type="entry name" value="P-loop containing nucleoside triphosphate hydrolases"/>
    <property type="match status" value="1"/>
</dbReference>
<keyword evidence="3" id="KW-0547">Nucleotide-binding</keyword>
<dbReference type="GO" id="GO:0005525">
    <property type="term" value="F:GTP binding"/>
    <property type="evidence" value="ECO:0007669"/>
    <property type="project" value="UniProtKB-KW"/>
</dbReference>
<dbReference type="OrthoDB" id="9989112at2759"/>
<evidence type="ECO:0000313" key="9">
    <source>
        <dbReference type="EMBL" id="ETO36299.1"/>
    </source>
</evidence>
<evidence type="ECO:0000256" key="2">
    <source>
        <dbReference type="ARBA" id="ARBA00022448"/>
    </source>
</evidence>
<keyword evidence="5" id="KW-0342">GTP-binding</keyword>
<dbReference type="InterPro" id="IPR001806">
    <property type="entry name" value="Small_GTPase"/>
</dbReference>
<evidence type="ECO:0000256" key="6">
    <source>
        <dbReference type="ARBA" id="ARBA00023288"/>
    </source>
</evidence>
<keyword evidence="10" id="KW-1185">Reference proteome</keyword>
<dbReference type="Proteomes" id="UP000023152">
    <property type="component" value="Unassembled WGS sequence"/>
</dbReference>
<dbReference type="PROSITE" id="PS51420">
    <property type="entry name" value="RHO"/>
    <property type="match status" value="1"/>
</dbReference>
<comment type="similarity">
    <text evidence="1">Belongs to the small GTPase superfamily. Rab family.</text>
</comment>
<reference evidence="9 10" key="1">
    <citation type="journal article" date="2013" name="Curr. Biol.">
        <title>The Genome of the Foraminiferan Reticulomyxa filosa.</title>
        <authorList>
            <person name="Glockner G."/>
            <person name="Hulsmann N."/>
            <person name="Schleicher M."/>
            <person name="Noegel A.A."/>
            <person name="Eichinger L."/>
            <person name="Gallinger C."/>
            <person name="Pawlowski J."/>
            <person name="Sierra R."/>
            <person name="Euteneuer U."/>
            <person name="Pillet L."/>
            <person name="Moustafa A."/>
            <person name="Platzer M."/>
            <person name="Groth M."/>
            <person name="Szafranski K."/>
            <person name="Schliwa M."/>
        </authorList>
    </citation>
    <scope>NUCLEOTIDE SEQUENCE [LARGE SCALE GENOMIC DNA]</scope>
</reference>
<dbReference type="GO" id="GO:0002682">
    <property type="term" value="P:regulation of immune system process"/>
    <property type="evidence" value="ECO:0007669"/>
    <property type="project" value="UniProtKB-ARBA"/>
</dbReference>
<keyword evidence="2" id="KW-0813">Transport</keyword>
<dbReference type="PROSITE" id="PS51417">
    <property type="entry name" value="ARF"/>
    <property type="match status" value="1"/>
</dbReference>
<dbReference type="GO" id="GO:0005770">
    <property type="term" value="C:late endosome"/>
    <property type="evidence" value="ECO:0007669"/>
    <property type="project" value="UniProtKB-ARBA"/>
</dbReference>
<evidence type="ECO:0000313" key="10">
    <source>
        <dbReference type="Proteomes" id="UP000023152"/>
    </source>
</evidence>
<keyword evidence="6" id="KW-0449">Lipoprotein</keyword>
<keyword evidence="7" id="KW-0636">Prenylation</keyword>
<dbReference type="PANTHER" id="PTHR47981:SF20">
    <property type="entry name" value="RAS-RELATED PROTEIN RAB-7A"/>
    <property type="match status" value="1"/>
</dbReference>
<protein>
    <recommendedName>
        <fullName evidence="8">Ras-related protein Rab-7b</fullName>
    </recommendedName>
</protein>
<dbReference type="GO" id="GO:0015031">
    <property type="term" value="P:protein transport"/>
    <property type="evidence" value="ECO:0007669"/>
    <property type="project" value="UniProtKB-KW"/>
</dbReference>
<dbReference type="GO" id="GO:0030139">
    <property type="term" value="C:endocytic vesicle"/>
    <property type="evidence" value="ECO:0007669"/>
    <property type="project" value="UniProtKB-ARBA"/>
</dbReference>
<evidence type="ECO:0000256" key="3">
    <source>
        <dbReference type="ARBA" id="ARBA00022741"/>
    </source>
</evidence>
<evidence type="ECO:0000256" key="7">
    <source>
        <dbReference type="ARBA" id="ARBA00023289"/>
    </source>
</evidence>
<comment type="caution">
    <text evidence="9">The sequence shown here is derived from an EMBL/GenBank/DDBJ whole genome shotgun (WGS) entry which is preliminary data.</text>
</comment>
<dbReference type="CDD" id="cd00154">
    <property type="entry name" value="Rab"/>
    <property type="match status" value="1"/>
</dbReference>
<dbReference type="SMART" id="SM00173">
    <property type="entry name" value="RAS"/>
    <property type="match status" value="1"/>
</dbReference>
<dbReference type="OMA" id="STHYKAT"/>
<dbReference type="Gene3D" id="3.40.50.300">
    <property type="entry name" value="P-loop containing nucleotide triphosphate hydrolases"/>
    <property type="match status" value="1"/>
</dbReference>
<dbReference type="PRINTS" id="PR00449">
    <property type="entry name" value="RASTRNSFRMNG"/>
</dbReference>
<evidence type="ECO:0000256" key="4">
    <source>
        <dbReference type="ARBA" id="ARBA00022927"/>
    </source>
</evidence>
<gene>
    <name evidence="9" type="ORF">RFI_00763</name>
</gene>
<dbReference type="Pfam" id="PF00071">
    <property type="entry name" value="Ras"/>
    <property type="match status" value="1"/>
</dbReference>
<dbReference type="GO" id="GO:0005764">
    <property type="term" value="C:lysosome"/>
    <property type="evidence" value="ECO:0007669"/>
    <property type="project" value="UniProtKB-ARBA"/>
</dbReference>
<organism evidence="9 10">
    <name type="scientific">Reticulomyxa filosa</name>
    <dbReference type="NCBI Taxonomy" id="46433"/>
    <lineage>
        <taxon>Eukaryota</taxon>
        <taxon>Sar</taxon>
        <taxon>Rhizaria</taxon>
        <taxon>Retaria</taxon>
        <taxon>Foraminifera</taxon>
        <taxon>Monothalamids</taxon>
        <taxon>Reticulomyxidae</taxon>
        <taxon>Reticulomyxa</taxon>
    </lineage>
</organism>
<accession>X6PE13</accession>
<dbReference type="SMART" id="SM00177">
    <property type="entry name" value="ARF"/>
    <property type="match status" value="1"/>
</dbReference>
<name>X6PE13_RETFI</name>
<dbReference type="SMART" id="SM00175">
    <property type="entry name" value="RAB"/>
    <property type="match status" value="1"/>
</dbReference>
<dbReference type="PANTHER" id="PTHR47981">
    <property type="entry name" value="RAB FAMILY"/>
    <property type="match status" value="1"/>
</dbReference>
<evidence type="ECO:0000256" key="1">
    <source>
        <dbReference type="ARBA" id="ARBA00006270"/>
    </source>
</evidence>
<dbReference type="SMART" id="SM00176">
    <property type="entry name" value="RAN"/>
    <property type="match status" value="1"/>
</dbReference>